<dbReference type="RefSeq" id="WP_073046656.1">
    <property type="nucleotide sequence ID" value="NZ_FQZL01000005.1"/>
</dbReference>
<name>A0A1M6BYN7_9FIRM</name>
<evidence type="ECO:0000256" key="2">
    <source>
        <dbReference type="ARBA" id="ARBA00022679"/>
    </source>
</evidence>
<evidence type="ECO:0000313" key="5">
    <source>
        <dbReference type="EMBL" id="SHI53644.1"/>
    </source>
</evidence>
<protein>
    <submittedName>
        <fullName evidence="5">3-keto-5-aminohexanoate cleavage enzyme</fullName>
    </submittedName>
</protein>
<sequence length="271" mass="30027">MDKVILTVATTGSWGSKNDSPYIPLSPEEIAEEVVNCSMAGASLAHIHARDENGNESLSTDIFSDIVGRIKEKNDDLILNMTTAGPPPHENRMIPIKAIKPEMASFDCGSMNWLHKHVFVNSPEFLENLGMCMQKNNIKPEVEIFDSGMMYNALHYIKRGILKSPVHFQFVLGAPGGMKATVKNLLFLQEMLPENSTWSAFGIGKDHLKIMYASLALGATGIRVGMEDNLYYEKGILAKSNVEFVERAVRVIEEFGKKPATPSEAREILNL</sequence>
<dbReference type="Proteomes" id="UP000184052">
    <property type="component" value="Unassembled WGS sequence"/>
</dbReference>
<keyword evidence="4" id="KW-0862">Zinc</keyword>
<dbReference type="GO" id="GO:0043720">
    <property type="term" value="F:3-keto-5-aminohexanoate cleavage activity"/>
    <property type="evidence" value="ECO:0007669"/>
    <property type="project" value="InterPro"/>
</dbReference>
<accession>A0A1M6BYN7</accession>
<comment type="cofactor">
    <cofactor evidence="1">
        <name>Zn(2+)</name>
        <dbReference type="ChEBI" id="CHEBI:29105"/>
    </cofactor>
</comment>
<dbReference type="PANTHER" id="PTHR37418:SF2">
    <property type="entry name" value="3-KETO-5-AMINOHEXANOATE CLEAVAGE ENZYME"/>
    <property type="match status" value="1"/>
</dbReference>
<keyword evidence="6" id="KW-1185">Reference proteome</keyword>
<evidence type="ECO:0000256" key="1">
    <source>
        <dbReference type="ARBA" id="ARBA00001947"/>
    </source>
</evidence>
<dbReference type="Gene3D" id="3.20.20.70">
    <property type="entry name" value="Aldolase class I"/>
    <property type="match status" value="1"/>
</dbReference>
<keyword evidence="3" id="KW-0479">Metal-binding</keyword>
<dbReference type="AlphaFoldDB" id="A0A1M6BYN7"/>
<dbReference type="GO" id="GO:0046872">
    <property type="term" value="F:metal ion binding"/>
    <property type="evidence" value="ECO:0007669"/>
    <property type="project" value="UniProtKB-KW"/>
</dbReference>
<dbReference type="InterPro" id="IPR008567">
    <property type="entry name" value="BKACE"/>
</dbReference>
<organism evidence="5 6">
    <name type="scientific">Dethiosulfatibacter aminovorans DSM 17477</name>
    <dbReference type="NCBI Taxonomy" id="1121476"/>
    <lineage>
        <taxon>Bacteria</taxon>
        <taxon>Bacillati</taxon>
        <taxon>Bacillota</taxon>
        <taxon>Tissierellia</taxon>
        <taxon>Dethiosulfatibacter</taxon>
    </lineage>
</organism>
<proteinExistence type="predicted"/>
<dbReference type="InterPro" id="IPR013785">
    <property type="entry name" value="Aldolase_TIM"/>
</dbReference>
<dbReference type="OrthoDB" id="63399at2"/>
<dbReference type="Pfam" id="PF05853">
    <property type="entry name" value="BKACE"/>
    <property type="match status" value="1"/>
</dbReference>
<reference evidence="5 6" key="1">
    <citation type="submission" date="2016-11" db="EMBL/GenBank/DDBJ databases">
        <authorList>
            <person name="Jaros S."/>
            <person name="Januszkiewicz K."/>
            <person name="Wedrychowicz H."/>
        </authorList>
    </citation>
    <scope>NUCLEOTIDE SEQUENCE [LARGE SCALE GENOMIC DNA]</scope>
    <source>
        <strain evidence="5 6">DSM 17477</strain>
    </source>
</reference>
<dbReference type="EMBL" id="FQZL01000005">
    <property type="protein sequence ID" value="SHI53644.1"/>
    <property type="molecule type" value="Genomic_DNA"/>
</dbReference>
<evidence type="ECO:0000256" key="3">
    <source>
        <dbReference type="ARBA" id="ARBA00022723"/>
    </source>
</evidence>
<evidence type="ECO:0000313" key="6">
    <source>
        <dbReference type="Proteomes" id="UP000184052"/>
    </source>
</evidence>
<evidence type="ECO:0000256" key="4">
    <source>
        <dbReference type="ARBA" id="ARBA00022833"/>
    </source>
</evidence>
<gene>
    <name evidence="5" type="ORF">SAMN02745751_00514</name>
</gene>
<keyword evidence="2" id="KW-0808">Transferase</keyword>
<dbReference type="STRING" id="1121476.SAMN02745751_00514"/>
<dbReference type="PANTHER" id="PTHR37418">
    <property type="entry name" value="3-KETO-5-AMINOHEXANOATE CLEAVAGE ENZYME-RELATED"/>
    <property type="match status" value="1"/>
</dbReference>